<dbReference type="STRING" id="149040.A0A132BDK4"/>
<evidence type="ECO:0000256" key="3">
    <source>
        <dbReference type="ARBA" id="ARBA00023274"/>
    </source>
</evidence>
<dbReference type="OrthoDB" id="2501249at2759"/>
<dbReference type="GO" id="GO:0005763">
    <property type="term" value="C:mitochondrial small ribosomal subunit"/>
    <property type="evidence" value="ECO:0007669"/>
    <property type="project" value="TreeGrafter"/>
</dbReference>
<evidence type="ECO:0000256" key="4">
    <source>
        <dbReference type="SAM" id="MobiDB-lite"/>
    </source>
</evidence>
<sequence>MEFRRAADVLLRSQTSPLATALNPRTAVRWTNKAQLDYSSCPNRPASRCLATSSRRYALKNVPTTTSAPLPQTTTSTTNSSSTNAPAPKSPFGGLNDSLGWISGNKSRSSFPIPRAGGSFEKTLNGGSSASDLLSGIINRKQQRAGGVQVDRMLDPGSMLDPDNLAKQMTFDTAEETMVHRSKRVPIKLGPSTGRSVTMGAGLDVGRGFRLLEQSCARNKVRADANKQRFHERGGLKRKRLRRERWRRKFMEGFKATVVRVKQLKNQGW</sequence>
<dbReference type="GO" id="GO:0070124">
    <property type="term" value="P:mitochondrial translational initiation"/>
    <property type="evidence" value="ECO:0007669"/>
    <property type="project" value="TreeGrafter"/>
</dbReference>
<reference evidence="5 6" key="1">
    <citation type="submission" date="2015-10" db="EMBL/GenBank/DDBJ databases">
        <title>Full genome of DAOMC 229536 Phialocephala scopiformis, a fungal endophyte of spruce producing the potent anti-insectan compound rugulosin.</title>
        <authorList>
            <consortium name="DOE Joint Genome Institute"/>
            <person name="Walker A.K."/>
            <person name="Frasz S.L."/>
            <person name="Seifert K.A."/>
            <person name="Miller J.D."/>
            <person name="Mondo S.J."/>
            <person name="Labutti K."/>
            <person name="Lipzen A."/>
            <person name="Dockter R."/>
            <person name="Kennedy M."/>
            <person name="Grigoriev I.V."/>
            <person name="Spatafora J.W."/>
        </authorList>
    </citation>
    <scope>NUCLEOTIDE SEQUENCE [LARGE SCALE GENOMIC DNA]</scope>
    <source>
        <strain evidence="5 6">CBS 120377</strain>
    </source>
</reference>
<protein>
    <recommendedName>
        <fullName evidence="7">Ribosomal protein S21</fullName>
    </recommendedName>
</protein>
<feature type="compositionally biased region" description="Low complexity" evidence="4">
    <location>
        <begin position="63"/>
        <end position="87"/>
    </location>
</feature>
<dbReference type="GO" id="GO:0003735">
    <property type="term" value="F:structural constituent of ribosome"/>
    <property type="evidence" value="ECO:0007669"/>
    <property type="project" value="InterPro"/>
</dbReference>
<evidence type="ECO:0000313" key="5">
    <source>
        <dbReference type="EMBL" id="KUJ10510.1"/>
    </source>
</evidence>
<accession>A0A132BDK4</accession>
<evidence type="ECO:0000313" key="6">
    <source>
        <dbReference type="Proteomes" id="UP000070700"/>
    </source>
</evidence>
<gene>
    <name evidence="5" type="ORF">LY89DRAFT_656317</name>
</gene>
<comment type="similarity">
    <text evidence="1">Belongs to the bacterial ribosomal protein bS21 family.</text>
</comment>
<dbReference type="PANTHER" id="PTHR41237">
    <property type="entry name" value="37S RIBOSOMAL PROTEIN MRP21, MITOCHONDRIAL"/>
    <property type="match status" value="1"/>
</dbReference>
<dbReference type="InParanoid" id="A0A132BDK4"/>
<dbReference type="KEGG" id="psco:LY89DRAFT_656317"/>
<name>A0A132BDK4_MOLSC</name>
<organism evidence="5 6">
    <name type="scientific">Mollisia scopiformis</name>
    <name type="common">Conifer needle endophyte fungus</name>
    <name type="synonym">Phialocephala scopiformis</name>
    <dbReference type="NCBI Taxonomy" id="149040"/>
    <lineage>
        <taxon>Eukaryota</taxon>
        <taxon>Fungi</taxon>
        <taxon>Dikarya</taxon>
        <taxon>Ascomycota</taxon>
        <taxon>Pezizomycotina</taxon>
        <taxon>Leotiomycetes</taxon>
        <taxon>Helotiales</taxon>
        <taxon>Mollisiaceae</taxon>
        <taxon>Mollisia</taxon>
    </lineage>
</organism>
<keyword evidence="6" id="KW-1185">Reference proteome</keyword>
<dbReference type="AlphaFoldDB" id="A0A132BDK4"/>
<evidence type="ECO:0000256" key="1">
    <source>
        <dbReference type="ARBA" id="ARBA00006640"/>
    </source>
</evidence>
<keyword evidence="3" id="KW-0687">Ribonucleoprotein</keyword>
<dbReference type="InterPro" id="IPR001911">
    <property type="entry name" value="Ribosomal_bS21"/>
</dbReference>
<feature type="region of interest" description="Disordered" evidence="4">
    <location>
        <begin position="61"/>
        <end position="92"/>
    </location>
</feature>
<dbReference type="InterPro" id="IPR052837">
    <property type="entry name" value="Mitoribosomal_bS21"/>
</dbReference>
<evidence type="ECO:0000256" key="2">
    <source>
        <dbReference type="ARBA" id="ARBA00022980"/>
    </source>
</evidence>
<evidence type="ECO:0008006" key="7">
    <source>
        <dbReference type="Google" id="ProtNLM"/>
    </source>
</evidence>
<dbReference type="EMBL" id="KQ947429">
    <property type="protein sequence ID" value="KUJ10510.1"/>
    <property type="molecule type" value="Genomic_DNA"/>
</dbReference>
<proteinExistence type="inferred from homology"/>
<dbReference type="GeneID" id="28822103"/>
<dbReference type="RefSeq" id="XP_018064865.1">
    <property type="nucleotide sequence ID" value="XM_018212377.1"/>
</dbReference>
<dbReference type="Proteomes" id="UP000070700">
    <property type="component" value="Unassembled WGS sequence"/>
</dbReference>
<dbReference type="Pfam" id="PF01165">
    <property type="entry name" value="Ribosomal_S21"/>
    <property type="match status" value="1"/>
</dbReference>
<dbReference type="PANTHER" id="PTHR41237:SF1">
    <property type="entry name" value="SMALL RIBOSOMAL SUBUNIT PROTEIN BS21M"/>
    <property type="match status" value="1"/>
</dbReference>
<keyword evidence="2" id="KW-0689">Ribosomal protein</keyword>